<gene>
    <name evidence="2" type="ORF">AS592_03520</name>
</gene>
<sequence>MRTALLIMMTGTLLFASSSKVDEKTGFVWQDNKDVAKVEKTYAEAKKYCEEFDVDGFSDWRLPTLAEAYTIIDMRRERPALKNGFVMRVDEWFWTATPFAGAPKKEAWRLSLRYGEAEPSRQDRTQHVRCVRDLSNR</sequence>
<evidence type="ECO:0000259" key="1">
    <source>
        <dbReference type="Pfam" id="PF07603"/>
    </source>
</evidence>
<comment type="caution">
    <text evidence="2">The sequence shown here is derived from an EMBL/GenBank/DDBJ whole genome shotgun (WGS) entry which is preliminary data.</text>
</comment>
<name>A0A151CE62_9BACT</name>
<feature type="domain" description="Lcl C-terminal" evidence="1">
    <location>
        <begin position="22"/>
        <end position="132"/>
    </location>
</feature>
<organism evidence="2 3">
    <name type="scientific">Sulfurovum riftiae</name>
    <dbReference type="NCBI Taxonomy" id="1630136"/>
    <lineage>
        <taxon>Bacteria</taxon>
        <taxon>Pseudomonadati</taxon>
        <taxon>Campylobacterota</taxon>
        <taxon>Epsilonproteobacteria</taxon>
        <taxon>Campylobacterales</taxon>
        <taxon>Sulfurovaceae</taxon>
        <taxon>Sulfurovum</taxon>
    </lineage>
</organism>
<dbReference type="Pfam" id="PF07603">
    <property type="entry name" value="Lcl_C"/>
    <property type="match status" value="1"/>
</dbReference>
<dbReference type="Proteomes" id="UP000075359">
    <property type="component" value="Unassembled WGS sequence"/>
</dbReference>
<evidence type="ECO:0000313" key="3">
    <source>
        <dbReference type="Proteomes" id="UP000075359"/>
    </source>
</evidence>
<reference evidence="2 3" key="1">
    <citation type="submission" date="2015-11" db="EMBL/GenBank/DDBJ databases">
        <title>Draft genome of Sulfurovum riftiae 1812E, a member of the Epsilonproteobacteria isolated from the tube of the deep-sea hydrothermal vent tubewom Riftia pachyptila.</title>
        <authorList>
            <person name="Vetriani C."/>
            <person name="Giovannelli D."/>
        </authorList>
    </citation>
    <scope>NUCLEOTIDE SEQUENCE [LARGE SCALE GENOMIC DNA]</scope>
    <source>
        <strain evidence="2 3">1812E</strain>
    </source>
</reference>
<dbReference type="OrthoDB" id="9801841at2"/>
<accession>A0A151CE62</accession>
<dbReference type="EMBL" id="LNKT01000067">
    <property type="protein sequence ID" value="KYJ85820.1"/>
    <property type="molecule type" value="Genomic_DNA"/>
</dbReference>
<dbReference type="AlphaFoldDB" id="A0A151CE62"/>
<dbReference type="STRING" id="1630136.AS592_03520"/>
<protein>
    <recommendedName>
        <fullName evidence="1">Lcl C-terminal domain-containing protein</fullName>
    </recommendedName>
</protein>
<keyword evidence="3" id="KW-1185">Reference proteome</keyword>
<dbReference type="RefSeq" id="WP_067332295.1">
    <property type="nucleotide sequence ID" value="NZ_LNKT01000067.1"/>
</dbReference>
<dbReference type="InterPro" id="IPR011460">
    <property type="entry name" value="Lcl_C"/>
</dbReference>
<evidence type="ECO:0000313" key="2">
    <source>
        <dbReference type="EMBL" id="KYJ85820.1"/>
    </source>
</evidence>
<proteinExistence type="predicted"/>